<dbReference type="InterPro" id="IPR023801">
    <property type="entry name" value="His_deacetylse_dom"/>
</dbReference>
<keyword evidence="6" id="KW-0156">Chromatin regulator</keyword>
<dbReference type="InterPro" id="IPR023696">
    <property type="entry name" value="Ureohydrolase_dom_sf"/>
</dbReference>
<comment type="subcellular location">
    <subcellularLocation>
        <location evidence="1">Nucleus</location>
    </subcellularLocation>
</comment>
<evidence type="ECO:0000256" key="3">
    <source>
        <dbReference type="ARBA" id="ARBA00012111"/>
    </source>
</evidence>
<feature type="region of interest" description="Disordered" evidence="10">
    <location>
        <begin position="551"/>
        <end position="717"/>
    </location>
</feature>
<comment type="similarity">
    <text evidence="2">Belongs to the histone deacetylase family. HD type 2 subfamily.</text>
</comment>
<dbReference type="GO" id="GO:0000118">
    <property type="term" value="C:histone deacetylase complex"/>
    <property type="evidence" value="ECO:0007669"/>
    <property type="project" value="TreeGrafter"/>
</dbReference>
<feature type="compositionally biased region" description="Pro residues" evidence="10">
    <location>
        <begin position="65"/>
        <end position="82"/>
    </location>
</feature>
<dbReference type="GO" id="GO:0141221">
    <property type="term" value="F:histone deacetylase activity, hydrolytic mechanism"/>
    <property type="evidence" value="ECO:0007669"/>
    <property type="project" value="UniProtKB-EC"/>
</dbReference>
<keyword evidence="9" id="KW-0539">Nucleus</keyword>
<evidence type="ECO:0000256" key="1">
    <source>
        <dbReference type="ARBA" id="ARBA00004123"/>
    </source>
</evidence>
<dbReference type="Proteomes" id="UP000613740">
    <property type="component" value="Unassembled WGS sequence"/>
</dbReference>
<dbReference type="PRINTS" id="PR01270">
    <property type="entry name" value="HDASUPER"/>
</dbReference>
<dbReference type="OrthoDB" id="424012at2759"/>
<feature type="compositionally biased region" description="Low complexity" evidence="10">
    <location>
        <begin position="568"/>
        <end position="584"/>
    </location>
</feature>
<feature type="compositionally biased region" description="Gly residues" evidence="10">
    <location>
        <begin position="767"/>
        <end position="777"/>
    </location>
</feature>
<reference evidence="12" key="1">
    <citation type="journal article" date="2020" name="bioRxiv">
        <title>Comparative genomics of Chlamydomonas.</title>
        <authorList>
            <person name="Craig R.J."/>
            <person name="Hasan A.R."/>
            <person name="Ness R.W."/>
            <person name="Keightley P.D."/>
        </authorList>
    </citation>
    <scope>NUCLEOTIDE SEQUENCE</scope>
    <source>
        <strain evidence="12">CCAP 11/173</strain>
    </source>
</reference>
<dbReference type="Pfam" id="PF00850">
    <property type="entry name" value="Hist_deacetyl"/>
    <property type="match status" value="1"/>
</dbReference>
<evidence type="ECO:0000256" key="9">
    <source>
        <dbReference type="ARBA" id="ARBA00023242"/>
    </source>
</evidence>
<feature type="region of interest" description="Disordered" evidence="10">
    <location>
        <begin position="1"/>
        <end position="166"/>
    </location>
</feature>
<feature type="compositionally biased region" description="Low complexity" evidence="10">
    <location>
        <begin position="643"/>
        <end position="669"/>
    </location>
</feature>
<feature type="compositionally biased region" description="Low complexity" evidence="10">
    <location>
        <begin position="87"/>
        <end position="145"/>
    </location>
</feature>
<dbReference type="SUPFAM" id="SSF52768">
    <property type="entry name" value="Arginase/deacetylase"/>
    <property type="match status" value="1"/>
</dbReference>
<evidence type="ECO:0000313" key="12">
    <source>
        <dbReference type="EMBL" id="KAG2446981.1"/>
    </source>
</evidence>
<dbReference type="PANTHER" id="PTHR10625">
    <property type="entry name" value="HISTONE DEACETYLASE HDAC1-RELATED"/>
    <property type="match status" value="1"/>
</dbReference>
<sequence length="823" mass="82202">MDDELGANAGASATPVGETHSAMPQTEALFMEMQRLSVSARAGAQQASSSTTADDPVTPGASDSAPPPPLPPPPPAPLPPPQNGVQPAGPSGSGPPAATHQAPAPASTSAATPAAEAEASCATTKSSEAAGTPGQQGQPAGPAGQERARPSHVLEPTSPAPGDARVGLLYDNSMERHMGPDHYERPARIIAVHEVLQEQELMGRCWQLVSRQATDSELLLGHTEEHIRKVDALFDTAYPARPESLAGAGYCFAEPAGAEKGDVYVCGDTAAAARMATGCCVEAVSQVLSGAVSRALAIVRPPGHHAECERAQGFCFFNNVAVAALAALQHPDVKRVAVLDWDIHHGNGIQNILLQRPDALYLSLHRDPKRFYPFTSGFVGEVGAGPGEGFNVNVPWLKKGMGDGDYMAAFSLVVEPVLTAYDPDLVLVAAGFDAADGDPLGGCKVSPEGYAWMTERLLRFAGGKLILALEGGYNNRVTAWCAAACVRALLEGAACPGLPRSKEHLWPAESHDSLKRVYEVQRQYWAPLRERSYGDAWEAHLREVNLMLGSNSRAKRGSGTGGGGGCSSSGAAAPAPASSCSSAGAVGGGRRPSGSEGATSARQRSASGSGAAPAPAPGSDGAAPAAQPQQSLADAFKARRAARTSGTGKTSASGAAAAATATATAAAAPARPPPAARQASGLRQAEAPAPTPAGPSPSSSAFAGPGAGAGEGQAGEVAGEAAAEAAAGAGYTAESAGPVASMELLADEVLPDESDFVEQPAAAVAGGSDGGGGGASGVDGAVGRSADSPTGAGEAVLGAAGGPAVLVGVPMASGSLVAVGGEA</sequence>
<evidence type="ECO:0000256" key="7">
    <source>
        <dbReference type="ARBA" id="ARBA00023015"/>
    </source>
</evidence>
<gene>
    <name evidence="12" type="ORF">HYH02_008135</name>
</gene>
<name>A0A835WGH6_9CHLO</name>
<evidence type="ECO:0000256" key="8">
    <source>
        <dbReference type="ARBA" id="ARBA00023163"/>
    </source>
</evidence>
<dbReference type="GO" id="GO:0040029">
    <property type="term" value="P:epigenetic regulation of gene expression"/>
    <property type="evidence" value="ECO:0007669"/>
    <property type="project" value="TreeGrafter"/>
</dbReference>
<keyword evidence="7" id="KW-0805">Transcription regulation</keyword>
<comment type="caution">
    <text evidence="12">The sequence shown here is derived from an EMBL/GenBank/DDBJ whole genome shotgun (WGS) entry which is preliminary data.</text>
</comment>
<keyword evidence="5" id="KW-0378">Hydrolase</keyword>
<dbReference type="EC" id="3.5.1.98" evidence="3"/>
<evidence type="ECO:0000256" key="10">
    <source>
        <dbReference type="SAM" id="MobiDB-lite"/>
    </source>
</evidence>
<feature type="compositionally biased region" description="Low complexity" evidence="10">
    <location>
        <begin position="37"/>
        <end position="53"/>
    </location>
</feature>
<dbReference type="InterPro" id="IPR037138">
    <property type="entry name" value="His_deacetylse_dom_sf"/>
</dbReference>
<evidence type="ECO:0000259" key="11">
    <source>
        <dbReference type="Pfam" id="PF00850"/>
    </source>
</evidence>
<feature type="compositionally biased region" description="Gly residues" evidence="10">
    <location>
        <begin position="558"/>
        <end position="567"/>
    </location>
</feature>
<dbReference type="AlphaFoldDB" id="A0A835WGH6"/>
<evidence type="ECO:0000256" key="2">
    <source>
        <dbReference type="ARBA" id="ARBA00007738"/>
    </source>
</evidence>
<keyword evidence="8" id="KW-0804">Transcription</keyword>
<keyword evidence="4" id="KW-0678">Repressor</keyword>
<feature type="compositionally biased region" description="Low complexity" evidence="10">
    <location>
        <begin position="676"/>
        <end position="688"/>
    </location>
</feature>
<feature type="region of interest" description="Disordered" evidence="10">
    <location>
        <begin position="763"/>
        <end position="795"/>
    </location>
</feature>
<organism evidence="12 13">
    <name type="scientific">Chlamydomonas schloesseri</name>
    <dbReference type="NCBI Taxonomy" id="2026947"/>
    <lineage>
        <taxon>Eukaryota</taxon>
        <taxon>Viridiplantae</taxon>
        <taxon>Chlorophyta</taxon>
        <taxon>core chlorophytes</taxon>
        <taxon>Chlorophyceae</taxon>
        <taxon>CS clade</taxon>
        <taxon>Chlamydomonadales</taxon>
        <taxon>Chlamydomonadaceae</taxon>
        <taxon>Chlamydomonas</taxon>
    </lineage>
</organism>
<proteinExistence type="inferred from homology"/>
<feature type="compositionally biased region" description="Low complexity" evidence="10">
    <location>
        <begin position="592"/>
        <end position="635"/>
    </location>
</feature>
<feature type="domain" description="Histone deacetylase" evidence="11">
    <location>
        <begin position="182"/>
        <end position="489"/>
    </location>
</feature>
<evidence type="ECO:0000256" key="6">
    <source>
        <dbReference type="ARBA" id="ARBA00022853"/>
    </source>
</evidence>
<dbReference type="EMBL" id="JAEHOD010000024">
    <property type="protein sequence ID" value="KAG2446981.1"/>
    <property type="molecule type" value="Genomic_DNA"/>
</dbReference>
<dbReference type="PANTHER" id="PTHR10625:SF5">
    <property type="entry name" value="HISTONE DEACETYLASE"/>
    <property type="match status" value="1"/>
</dbReference>
<evidence type="ECO:0000256" key="5">
    <source>
        <dbReference type="ARBA" id="ARBA00022801"/>
    </source>
</evidence>
<evidence type="ECO:0000256" key="4">
    <source>
        <dbReference type="ARBA" id="ARBA00022491"/>
    </source>
</evidence>
<accession>A0A835WGH6</accession>
<dbReference type="InterPro" id="IPR000286">
    <property type="entry name" value="HDACs"/>
</dbReference>
<dbReference type="GO" id="GO:0005737">
    <property type="term" value="C:cytoplasm"/>
    <property type="evidence" value="ECO:0007669"/>
    <property type="project" value="TreeGrafter"/>
</dbReference>
<evidence type="ECO:0000313" key="13">
    <source>
        <dbReference type="Proteomes" id="UP000613740"/>
    </source>
</evidence>
<keyword evidence="13" id="KW-1185">Reference proteome</keyword>
<dbReference type="Gene3D" id="3.40.800.20">
    <property type="entry name" value="Histone deacetylase domain"/>
    <property type="match status" value="1"/>
</dbReference>
<protein>
    <recommendedName>
        <fullName evidence="3">histone deacetylase</fullName>
        <ecNumber evidence="3">3.5.1.98</ecNumber>
    </recommendedName>
</protein>